<dbReference type="AlphaFoldDB" id="A0A329M8E6"/>
<dbReference type="Gene3D" id="3.30.360.10">
    <property type="entry name" value="Dihydrodipicolinate Reductase, domain 2"/>
    <property type="match status" value="1"/>
</dbReference>
<dbReference type="PANTHER" id="PTHR43818:SF11">
    <property type="entry name" value="BCDNA.GH03377"/>
    <property type="match status" value="1"/>
</dbReference>
<name>A0A329M8E6_9BACL</name>
<evidence type="ECO:0000313" key="5">
    <source>
        <dbReference type="Proteomes" id="UP000250369"/>
    </source>
</evidence>
<dbReference type="Pfam" id="PF22725">
    <property type="entry name" value="GFO_IDH_MocA_C3"/>
    <property type="match status" value="1"/>
</dbReference>
<dbReference type="InterPro" id="IPR000683">
    <property type="entry name" value="Gfo/Idh/MocA-like_OxRdtase_N"/>
</dbReference>
<organism evidence="4 5">
    <name type="scientific">Paenibacillus contaminans</name>
    <dbReference type="NCBI Taxonomy" id="450362"/>
    <lineage>
        <taxon>Bacteria</taxon>
        <taxon>Bacillati</taxon>
        <taxon>Bacillota</taxon>
        <taxon>Bacilli</taxon>
        <taxon>Bacillales</taxon>
        <taxon>Paenibacillaceae</taxon>
        <taxon>Paenibacillus</taxon>
    </lineage>
</organism>
<dbReference type="Pfam" id="PF01408">
    <property type="entry name" value="GFO_IDH_MocA"/>
    <property type="match status" value="1"/>
</dbReference>
<feature type="domain" description="GFO/IDH/MocA-like oxidoreductase" evidence="3">
    <location>
        <begin position="150"/>
        <end position="286"/>
    </location>
</feature>
<evidence type="ECO:0000259" key="2">
    <source>
        <dbReference type="Pfam" id="PF01408"/>
    </source>
</evidence>
<accession>A0A329M8E6</accession>
<dbReference type="GO" id="GO:0000166">
    <property type="term" value="F:nucleotide binding"/>
    <property type="evidence" value="ECO:0007669"/>
    <property type="project" value="InterPro"/>
</dbReference>
<evidence type="ECO:0000256" key="1">
    <source>
        <dbReference type="ARBA" id="ARBA00023002"/>
    </source>
</evidence>
<evidence type="ECO:0000313" key="4">
    <source>
        <dbReference type="EMBL" id="RAV13297.1"/>
    </source>
</evidence>
<keyword evidence="5" id="KW-1185">Reference proteome</keyword>
<dbReference type="InterPro" id="IPR036291">
    <property type="entry name" value="NAD(P)-bd_dom_sf"/>
</dbReference>
<dbReference type="EMBL" id="QMFB01000030">
    <property type="protein sequence ID" value="RAV13297.1"/>
    <property type="molecule type" value="Genomic_DNA"/>
</dbReference>
<feature type="domain" description="Gfo/Idh/MocA-like oxidoreductase N-terminal" evidence="2">
    <location>
        <begin position="20"/>
        <end position="142"/>
    </location>
</feature>
<protein>
    <submittedName>
        <fullName evidence="4">Gfo/Idh/MocA family oxidoreductase</fullName>
    </submittedName>
</protein>
<sequence length="426" mass="47093">MGIPIHGVAESEGTHMRRTKAALIGINGFGRKHLDQMLRLREKGVMELAAVSEIRLAAEDRRMLEGEDIKCYTDYKAMLSSERDLDFISLSTPIHLHADMGIDIMESGFNVLLEKPPAVVIQDVDRLIRASRQTGKHCAVNFQLTSGKAFTKLKEAISGGAFGRIHTITGIGMFRRTDDYYRRTPWAGKTKLGETYILDGTINNPLSHLLNNMLALSGMQKGENGQEAAPYEVTGELYRANRIEGEDTSCIRVQMNNGVTMCFYATLCHSQETMPTIRVLGERGSAIWSYDNTLMMESGGKPESFSFGEEDSLENIYLNMIRVIAGEERQLICPVASTRNFVLVSNGAYESSGAIFDIPDRHKLRSVLDGTAVTTIKDAEAIIYAAADGSLLFSESGVPWGVPAKPVDMRTYDKFPVNFGRVVQSV</sequence>
<dbReference type="InterPro" id="IPR055170">
    <property type="entry name" value="GFO_IDH_MocA-like_dom"/>
</dbReference>
<dbReference type="Proteomes" id="UP000250369">
    <property type="component" value="Unassembled WGS sequence"/>
</dbReference>
<dbReference type="InterPro" id="IPR050463">
    <property type="entry name" value="Gfo/Idh/MocA_oxidrdct_glycsds"/>
</dbReference>
<comment type="caution">
    <text evidence="4">The sequence shown here is derived from an EMBL/GenBank/DDBJ whole genome shotgun (WGS) entry which is preliminary data.</text>
</comment>
<dbReference type="Gene3D" id="3.40.50.720">
    <property type="entry name" value="NAD(P)-binding Rossmann-like Domain"/>
    <property type="match status" value="1"/>
</dbReference>
<dbReference type="PANTHER" id="PTHR43818">
    <property type="entry name" value="BCDNA.GH03377"/>
    <property type="match status" value="1"/>
</dbReference>
<reference evidence="4 5" key="1">
    <citation type="journal article" date="2009" name="Int. J. Syst. Evol. Microbiol.">
        <title>Paenibacillus contaminans sp. nov., isolated from a contaminated laboratory plate.</title>
        <authorList>
            <person name="Chou J.H."/>
            <person name="Lee J.H."/>
            <person name="Lin M.C."/>
            <person name="Chang P.S."/>
            <person name="Arun A.B."/>
            <person name="Young C.C."/>
            <person name="Chen W.M."/>
        </authorList>
    </citation>
    <scope>NUCLEOTIDE SEQUENCE [LARGE SCALE GENOMIC DNA]</scope>
    <source>
        <strain evidence="4 5">CKOBP-6</strain>
    </source>
</reference>
<dbReference type="SUPFAM" id="SSF51735">
    <property type="entry name" value="NAD(P)-binding Rossmann-fold domains"/>
    <property type="match status" value="1"/>
</dbReference>
<dbReference type="GO" id="GO:0016491">
    <property type="term" value="F:oxidoreductase activity"/>
    <property type="evidence" value="ECO:0007669"/>
    <property type="project" value="UniProtKB-KW"/>
</dbReference>
<evidence type="ECO:0000259" key="3">
    <source>
        <dbReference type="Pfam" id="PF22725"/>
    </source>
</evidence>
<gene>
    <name evidence="4" type="ORF">DQG23_33355</name>
</gene>
<keyword evidence="1" id="KW-0560">Oxidoreductase</keyword>
<proteinExistence type="predicted"/>
<dbReference type="SUPFAM" id="SSF55347">
    <property type="entry name" value="Glyceraldehyde-3-phosphate dehydrogenase-like, C-terminal domain"/>
    <property type="match status" value="1"/>
</dbReference>